<dbReference type="Pfam" id="PF00202">
    <property type="entry name" value="Aminotran_3"/>
    <property type="match status" value="1"/>
</dbReference>
<evidence type="ECO:0000256" key="4">
    <source>
        <dbReference type="ARBA" id="ARBA00022898"/>
    </source>
</evidence>
<dbReference type="EC" id="2.6.1.11" evidence="5"/>
<comment type="caution">
    <text evidence="6">The sequence shown here is derived from an EMBL/GenBank/DDBJ whole genome shotgun (WGS) entry which is preliminary data.</text>
</comment>
<dbReference type="GO" id="GO:0006526">
    <property type="term" value="P:L-arginine biosynthetic process"/>
    <property type="evidence" value="ECO:0007669"/>
    <property type="project" value="UniProtKB-UniRule"/>
</dbReference>
<comment type="cofactor">
    <cofactor evidence="5">
        <name>pyridoxal 5'-phosphate</name>
        <dbReference type="ChEBI" id="CHEBI:597326"/>
    </cofactor>
    <text evidence="5">Binds 1 pyridoxal phosphate per subunit.</text>
</comment>
<dbReference type="PROSITE" id="PS00600">
    <property type="entry name" value="AA_TRANSFER_CLASS_3"/>
    <property type="match status" value="1"/>
</dbReference>
<organism evidence="6 7">
    <name type="scientific">Ructibacterium gallinarum</name>
    <dbReference type="NCBI Taxonomy" id="2779355"/>
    <lineage>
        <taxon>Bacteria</taxon>
        <taxon>Bacillati</taxon>
        <taxon>Bacillota</taxon>
        <taxon>Clostridia</taxon>
        <taxon>Eubacteriales</taxon>
        <taxon>Oscillospiraceae</taxon>
        <taxon>Ructibacterium</taxon>
    </lineage>
</organism>
<dbReference type="InterPro" id="IPR004636">
    <property type="entry name" value="AcOrn/SuccOrn_fam"/>
</dbReference>
<feature type="binding site" evidence="5">
    <location>
        <begin position="224"/>
        <end position="227"/>
    </location>
    <ligand>
        <name>pyridoxal 5'-phosphate</name>
        <dbReference type="ChEBI" id="CHEBI:597326"/>
    </ligand>
</feature>
<dbReference type="EMBL" id="JADCKB010000012">
    <property type="protein sequence ID" value="MBE5040210.1"/>
    <property type="molecule type" value="Genomic_DNA"/>
</dbReference>
<comment type="catalytic activity">
    <reaction evidence="5">
        <text>N(2)-acetyl-L-ornithine + 2-oxoglutarate = N-acetyl-L-glutamate 5-semialdehyde + L-glutamate</text>
        <dbReference type="Rhea" id="RHEA:18049"/>
        <dbReference type="ChEBI" id="CHEBI:16810"/>
        <dbReference type="ChEBI" id="CHEBI:29123"/>
        <dbReference type="ChEBI" id="CHEBI:29985"/>
        <dbReference type="ChEBI" id="CHEBI:57805"/>
        <dbReference type="EC" id="2.6.1.11"/>
    </reaction>
</comment>
<accession>A0A9D5R8P6</accession>
<dbReference type="InterPro" id="IPR049704">
    <property type="entry name" value="Aminotrans_3_PPA_site"/>
</dbReference>
<feature type="binding site" evidence="5">
    <location>
        <position position="139"/>
    </location>
    <ligand>
        <name>pyridoxal 5'-phosphate</name>
        <dbReference type="ChEBI" id="CHEBI:597326"/>
    </ligand>
</feature>
<evidence type="ECO:0000256" key="2">
    <source>
        <dbReference type="ARBA" id="ARBA00022605"/>
    </source>
</evidence>
<comment type="miscellaneous">
    <text evidence="5">May also have succinyldiaminopimelate aminotransferase activity, thus carrying out the corresponding step in lysine biosynthesis.</text>
</comment>
<evidence type="ECO:0000256" key="3">
    <source>
        <dbReference type="ARBA" id="ARBA00022679"/>
    </source>
</evidence>
<dbReference type="GO" id="GO:0005737">
    <property type="term" value="C:cytoplasm"/>
    <property type="evidence" value="ECO:0007669"/>
    <property type="project" value="UniProtKB-SubCell"/>
</dbReference>
<comment type="similarity">
    <text evidence="5">Belongs to the class-III pyridoxal-phosphate-dependent aminotransferase family. ArgD subfamily.</text>
</comment>
<comment type="pathway">
    <text evidence="5">Amino-acid biosynthesis; L-arginine biosynthesis; N(2)-acetyl-L-ornithine from L-glutamate: step 4/4.</text>
</comment>
<dbReference type="InterPro" id="IPR015422">
    <property type="entry name" value="PyrdxlP-dep_Trfase_small"/>
</dbReference>
<dbReference type="PANTHER" id="PTHR11986">
    <property type="entry name" value="AMINOTRANSFERASE CLASS III"/>
    <property type="match status" value="1"/>
</dbReference>
<evidence type="ECO:0000313" key="6">
    <source>
        <dbReference type="EMBL" id="MBE5040210.1"/>
    </source>
</evidence>
<dbReference type="PIRSF" id="PIRSF000521">
    <property type="entry name" value="Transaminase_4ab_Lys_Orn"/>
    <property type="match status" value="1"/>
</dbReference>
<dbReference type="RefSeq" id="WP_226392759.1">
    <property type="nucleotide sequence ID" value="NZ_JADCKB010000012.1"/>
</dbReference>
<feature type="binding site" evidence="5">
    <location>
        <position position="281"/>
    </location>
    <ligand>
        <name>N(2)-acetyl-L-ornithine</name>
        <dbReference type="ChEBI" id="CHEBI:57805"/>
    </ligand>
</feature>
<name>A0A9D5R8P6_9FIRM</name>
<proteinExistence type="inferred from homology"/>
<dbReference type="InterPro" id="IPR050103">
    <property type="entry name" value="Class-III_PLP-dep_AT"/>
</dbReference>
<feature type="binding site" evidence="5">
    <location>
        <position position="142"/>
    </location>
    <ligand>
        <name>N(2)-acetyl-L-ornithine</name>
        <dbReference type="ChEBI" id="CHEBI:57805"/>
    </ligand>
</feature>
<dbReference type="SUPFAM" id="SSF53383">
    <property type="entry name" value="PLP-dependent transferases"/>
    <property type="match status" value="1"/>
</dbReference>
<protein>
    <recommendedName>
        <fullName evidence="5">Acetylornithine aminotransferase</fullName>
        <shortName evidence="5">ACOAT</shortName>
        <ecNumber evidence="5">2.6.1.11</ecNumber>
    </recommendedName>
</protein>
<dbReference type="CDD" id="cd00610">
    <property type="entry name" value="OAT_like"/>
    <property type="match status" value="1"/>
</dbReference>
<dbReference type="PANTHER" id="PTHR11986:SF79">
    <property type="entry name" value="ACETYLORNITHINE AMINOTRANSFERASE, MITOCHONDRIAL"/>
    <property type="match status" value="1"/>
</dbReference>
<keyword evidence="4 5" id="KW-0663">Pyridoxal phosphate</keyword>
<gene>
    <name evidence="5" type="primary">argD</name>
    <name evidence="6" type="ORF">INF28_07020</name>
</gene>
<dbReference type="GO" id="GO:0042802">
    <property type="term" value="F:identical protein binding"/>
    <property type="evidence" value="ECO:0007669"/>
    <property type="project" value="TreeGrafter"/>
</dbReference>
<dbReference type="AlphaFoldDB" id="A0A9D5R8P6"/>
<evidence type="ECO:0000313" key="7">
    <source>
        <dbReference type="Proteomes" id="UP000806542"/>
    </source>
</evidence>
<keyword evidence="2 5" id="KW-0028">Amino-acid biosynthesis</keyword>
<evidence type="ECO:0000256" key="1">
    <source>
        <dbReference type="ARBA" id="ARBA00022576"/>
    </source>
</evidence>
<dbReference type="InterPro" id="IPR015424">
    <property type="entry name" value="PyrdxlP-dep_Trfase"/>
</dbReference>
<comment type="subunit">
    <text evidence="5">Homodimer.</text>
</comment>
<evidence type="ECO:0000256" key="5">
    <source>
        <dbReference type="HAMAP-Rule" id="MF_01107"/>
    </source>
</evidence>
<dbReference type="HAMAP" id="MF_01107">
    <property type="entry name" value="ArgD_aminotrans_3"/>
    <property type="match status" value="1"/>
</dbReference>
<comment type="subcellular location">
    <subcellularLocation>
        <location evidence="5">Cytoplasm</location>
    </subcellularLocation>
</comment>
<dbReference type="InterPro" id="IPR015421">
    <property type="entry name" value="PyrdxlP-dep_Trfase_major"/>
</dbReference>
<dbReference type="NCBIfam" id="NF002325">
    <property type="entry name" value="PRK01278.1"/>
    <property type="match status" value="1"/>
</dbReference>
<dbReference type="NCBIfam" id="TIGR00707">
    <property type="entry name" value="argD"/>
    <property type="match status" value="1"/>
</dbReference>
<keyword evidence="7" id="KW-1185">Reference proteome</keyword>
<dbReference type="GO" id="GO:0003992">
    <property type="term" value="F:N2-acetyl-L-ornithine:2-oxoglutarate 5-aminotransferase activity"/>
    <property type="evidence" value="ECO:0007669"/>
    <property type="project" value="UniProtKB-UniRule"/>
</dbReference>
<feature type="binding site" evidence="5">
    <location>
        <position position="282"/>
    </location>
    <ligand>
        <name>pyridoxal 5'-phosphate</name>
        <dbReference type="ChEBI" id="CHEBI:597326"/>
    </ligand>
</feature>
<keyword evidence="1 5" id="KW-0032">Aminotransferase</keyword>
<dbReference type="Gene3D" id="3.40.640.10">
    <property type="entry name" value="Type I PLP-dependent aspartate aminotransferase-like (Major domain)"/>
    <property type="match status" value="1"/>
</dbReference>
<dbReference type="GO" id="GO:0030170">
    <property type="term" value="F:pyridoxal phosphate binding"/>
    <property type="evidence" value="ECO:0007669"/>
    <property type="project" value="InterPro"/>
</dbReference>
<dbReference type="Proteomes" id="UP000806542">
    <property type="component" value="Unassembled WGS sequence"/>
</dbReference>
<feature type="binding site" evidence="5">
    <location>
        <begin position="106"/>
        <end position="107"/>
    </location>
    <ligand>
        <name>pyridoxal 5'-phosphate</name>
        <dbReference type="ChEBI" id="CHEBI:597326"/>
    </ligand>
</feature>
<feature type="modified residue" description="N6-(pyridoxal phosphate)lysine" evidence="5">
    <location>
        <position position="253"/>
    </location>
</feature>
<reference evidence="6" key="1">
    <citation type="submission" date="2020-10" db="EMBL/GenBank/DDBJ databases">
        <title>ChiBAC.</title>
        <authorList>
            <person name="Zenner C."/>
            <person name="Hitch T.C.A."/>
            <person name="Clavel T."/>
        </authorList>
    </citation>
    <scope>NUCLEOTIDE SEQUENCE</scope>
    <source>
        <strain evidence="6">DSM 107454</strain>
    </source>
</reference>
<dbReference type="InterPro" id="IPR005814">
    <property type="entry name" value="Aminotrans_3"/>
</dbReference>
<dbReference type="FunFam" id="3.40.640.10:FF:000004">
    <property type="entry name" value="Acetylornithine aminotransferase"/>
    <property type="match status" value="1"/>
</dbReference>
<keyword evidence="5" id="KW-0963">Cytoplasm</keyword>
<keyword evidence="5" id="KW-0055">Arginine biosynthesis</keyword>
<sequence length="402" mass="44210">MHLEEIQKLDEKYYMNTFGQRTPVCFTKGEGIVLTDTEGKIYRDFFAGIAVNSLGYGHPKMVRALQDQVAKITHVSNVYYSENQACLAQKLVENSCLDRIFFANTGAEANEGAIKLARKYFVEKDQPDRHEIITLKNSFHGRTLATVAATGQEKYQKPYRPLLEKFVHVEANDCKALRQAVTPNTAAIMVELIQGESGVLPLTQEYVDTIAELCQKEGILLIIDEVQTGIGRTGKLFAYEWYGIQPDIITLAKGLGGGIPIGAFLAKEKVAAAFHPGDHGTTFGGNPLSTRAGLVVMEELLENGLLQHAANVGEYFQKQLMELAERHTEIETVRGKGLMLGVVFQDEIAKDVGTALRGKGYLVGVVGTRVLRIVPPLVVMKTDVDGLIEALSAVLEERKQTA</sequence>
<dbReference type="Gene3D" id="3.90.1150.10">
    <property type="entry name" value="Aspartate Aminotransferase, domain 1"/>
    <property type="match status" value="1"/>
</dbReference>
<keyword evidence="3 5" id="KW-0808">Transferase</keyword>